<feature type="region of interest" description="Disordered" evidence="3">
    <location>
        <begin position="984"/>
        <end position="1007"/>
    </location>
</feature>
<feature type="binding site" evidence="2">
    <location>
        <position position="1426"/>
    </location>
    <ligand>
        <name>substrate</name>
    </ligand>
</feature>
<evidence type="ECO:0000313" key="7">
    <source>
        <dbReference type="Proteomes" id="UP000239649"/>
    </source>
</evidence>
<dbReference type="OrthoDB" id="2016024at2759"/>
<feature type="compositionally biased region" description="Acidic residues" evidence="3">
    <location>
        <begin position="1237"/>
        <end position="1248"/>
    </location>
</feature>
<feature type="compositionally biased region" description="Low complexity" evidence="3">
    <location>
        <begin position="529"/>
        <end position="538"/>
    </location>
</feature>
<feature type="compositionally biased region" description="Low complexity" evidence="3">
    <location>
        <begin position="619"/>
        <end position="634"/>
    </location>
</feature>
<dbReference type="Gene3D" id="3.40.50.1240">
    <property type="entry name" value="Phosphoglycerate mutase-like"/>
    <property type="match status" value="1"/>
</dbReference>
<dbReference type="Proteomes" id="UP000239649">
    <property type="component" value="Unassembled WGS sequence"/>
</dbReference>
<dbReference type="GO" id="GO:0045454">
    <property type="term" value="P:cell redox homeostasis"/>
    <property type="evidence" value="ECO:0007669"/>
    <property type="project" value="TreeGrafter"/>
</dbReference>
<feature type="compositionally biased region" description="Pro residues" evidence="3">
    <location>
        <begin position="1249"/>
        <end position="1265"/>
    </location>
</feature>
<feature type="region of interest" description="Disordered" evidence="3">
    <location>
        <begin position="743"/>
        <end position="833"/>
    </location>
</feature>
<evidence type="ECO:0000259" key="5">
    <source>
        <dbReference type="SMART" id="SM00582"/>
    </source>
</evidence>
<feature type="compositionally biased region" description="Low complexity" evidence="3">
    <location>
        <begin position="1266"/>
        <end position="1287"/>
    </location>
</feature>
<dbReference type="SMART" id="SM00855">
    <property type="entry name" value="PGAM"/>
    <property type="match status" value="1"/>
</dbReference>
<evidence type="ECO:0000256" key="4">
    <source>
        <dbReference type="SAM" id="Phobius"/>
    </source>
</evidence>
<feature type="compositionally biased region" description="Low complexity" evidence="3">
    <location>
        <begin position="644"/>
        <end position="693"/>
    </location>
</feature>
<feature type="transmembrane region" description="Helical" evidence="4">
    <location>
        <begin position="357"/>
        <end position="376"/>
    </location>
</feature>
<keyword evidence="4" id="KW-1133">Transmembrane helix</keyword>
<feature type="transmembrane region" description="Helical" evidence="4">
    <location>
        <begin position="78"/>
        <end position="97"/>
    </location>
</feature>
<dbReference type="Gene3D" id="1.25.40.90">
    <property type="match status" value="1"/>
</dbReference>
<feature type="domain" description="CID" evidence="5">
    <location>
        <begin position="842"/>
        <end position="974"/>
    </location>
</feature>
<dbReference type="GO" id="GO:0003824">
    <property type="term" value="F:catalytic activity"/>
    <property type="evidence" value="ECO:0007669"/>
    <property type="project" value="InterPro"/>
</dbReference>
<dbReference type="InterPro" id="IPR008942">
    <property type="entry name" value="ENTH_VHS"/>
</dbReference>
<feature type="compositionally biased region" description="Gly residues" evidence="3">
    <location>
        <begin position="986"/>
        <end position="1005"/>
    </location>
</feature>
<feature type="region of interest" description="Disordered" evidence="3">
    <location>
        <begin position="1197"/>
        <end position="1287"/>
    </location>
</feature>
<evidence type="ECO:0000256" key="2">
    <source>
        <dbReference type="PIRSR" id="PIRSR613078-2"/>
    </source>
</evidence>
<feature type="transmembrane region" description="Helical" evidence="4">
    <location>
        <begin position="181"/>
        <end position="199"/>
    </location>
</feature>
<feature type="region of interest" description="Disordered" evidence="3">
    <location>
        <begin position="526"/>
        <end position="554"/>
    </location>
</feature>
<dbReference type="PROSITE" id="PS00175">
    <property type="entry name" value="PG_MUTASE"/>
    <property type="match status" value="1"/>
</dbReference>
<accession>A0A2P6VNW5</accession>
<comment type="caution">
    <text evidence="6">The sequence shown here is derived from an EMBL/GenBank/DDBJ whole genome shotgun (WGS) entry which is preliminary data.</text>
</comment>
<dbReference type="STRING" id="554055.A0A2P6VNW5"/>
<dbReference type="GO" id="GO:0009523">
    <property type="term" value="C:photosystem II"/>
    <property type="evidence" value="ECO:0007669"/>
    <property type="project" value="InterPro"/>
</dbReference>
<dbReference type="GO" id="GO:0009534">
    <property type="term" value="C:chloroplast thylakoid"/>
    <property type="evidence" value="ECO:0007669"/>
    <property type="project" value="TreeGrafter"/>
</dbReference>
<feature type="active site" description="Tele-phosphohistidine intermediate" evidence="1">
    <location>
        <position position="1375"/>
    </location>
</feature>
<dbReference type="PANTHER" id="PTHR34790">
    <property type="entry name" value="PHOTOSYSTEM II CORE COMPLEX PROTEINS PSBY, CHLOROPLASTIC"/>
    <property type="match status" value="1"/>
</dbReference>
<protein>
    <submittedName>
        <fullName evidence="6">Photosystem II</fullName>
    </submittedName>
</protein>
<evidence type="ECO:0000313" key="6">
    <source>
        <dbReference type="EMBL" id="PSC75791.1"/>
    </source>
</evidence>
<dbReference type="InterPro" id="IPR006569">
    <property type="entry name" value="CID_dom"/>
</dbReference>
<feature type="transmembrane region" description="Helical" evidence="4">
    <location>
        <begin position="147"/>
        <end position="169"/>
    </location>
</feature>
<gene>
    <name evidence="6" type="ORF">C2E20_1492</name>
</gene>
<feature type="binding site" evidence="2">
    <location>
        <begin position="1374"/>
        <end position="1381"/>
    </location>
    <ligand>
        <name>substrate</name>
    </ligand>
</feature>
<feature type="region of interest" description="Disordered" evidence="3">
    <location>
        <begin position="619"/>
        <end position="725"/>
    </location>
</feature>
<organism evidence="6 7">
    <name type="scientific">Micractinium conductrix</name>
    <dbReference type="NCBI Taxonomy" id="554055"/>
    <lineage>
        <taxon>Eukaryota</taxon>
        <taxon>Viridiplantae</taxon>
        <taxon>Chlorophyta</taxon>
        <taxon>core chlorophytes</taxon>
        <taxon>Trebouxiophyceae</taxon>
        <taxon>Chlorellales</taxon>
        <taxon>Chlorellaceae</taxon>
        <taxon>Chlorella clade</taxon>
        <taxon>Micractinium</taxon>
    </lineage>
</organism>
<feature type="compositionally biased region" description="Basic and acidic residues" evidence="3">
    <location>
        <begin position="775"/>
        <end position="802"/>
    </location>
</feature>
<dbReference type="SUPFAM" id="SSF53254">
    <property type="entry name" value="Phosphoglycerate mutase-like"/>
    <property type="match status" value="1"/>
</dbReference>
<evidence type="ECO:0000256" key="1">
    <source>
        <dbReference type="PIRSR" id="PIRSR613078-1"/>
    </source>
</evidence>
<feature type="compositionally biased region" description="Acidic residues" evidence="3">
    <location>
        <begin position="1210"/>
        <end position="1221"/>
    </location>
</feature>
<evidence type="ECO:0000256" key="3">
    <source>
        <dbReference type="SAM" id="MobiDB-lite"/>
    </source>
</evidence>
<dbReference type="Pfam" id="PF00300">
    <property type="entry name" value="His_Phos_1"/>
    <property type="match status" value="2"/>
</dbReference>
<feature type="compositionally biased region" description="Low complexity" evidence="3">
    <location>
        <begin position="701"/>
        <end position="725"/>
    </location>
</feature>
<feature type="transmembrane region" description="Helical" evidence="4">
    <location>
        <begin position="288"/>
        <end position="307"/>
    </location>
</feature>
<keyword evidence="4" id="KW-0472">Membrane</keyword>
<dbReference type="CDD" id="cd07067">
    <property type="entry name" value="HP_PGM_like"/>
    <property type="match status" value="1"/>
</dbReference>
<sequence length="1638" mass="168038">MASAVAVAPCALRGKVSLPARPARAQRVLVRAAAGRLDVQEAIVKGTALAGLSAALLSAGSAQAAMEVASIAAGDNRFGTLALLAVPVVGWVGFNILGPLQNQIDAMGDSKKGVAAGLGLTAASLLAAQSAEAAQQVADLAAGDNRFGTIALLALPVVGWVLFNILGPLKNQIDAMGDKKKSVAAGLGLGAASLLAAQSAEAAQQVADLAAGDNRFGTLALLALPALGWVGFNILGPLKNQIDAMGDKKKSVAAGLGLGAASLLAAQSAEAAQQVADLAAGDNRFGTLALLALPALGWVGFNILGPLKNQIDAMGDKKKSVAAGLGLGAASLLAAQSAEAAQQVADLAAGDNRFGTLALLALPALGWVGFNILGPLQNQLKSMEKEATAVDLLNAALQLVMASDGDPDGALSSVEVGSRLSVHVAARDKWAYAIVSHSNNTHTLPLCLVYDDGGVAWARVAAAGVLVTYRAPKKGNHSAGDPPPAGAASAAEACAFIQVPTDAKTTGRPSKAVKEAKSAALEAAGVYRQQQKGQQQQQAADGSEGSPKRRRRLSRRAIHAAAADTDITDAAAADAAADEGSERVQLPTPGSAALGSLARQQAGSNGELAGGRQLQRASPAAAAVASSDRAQEAAVPLGKGSTKAAAAPAQQSPGAPQQHEAEAVPAAAAAAAAAPAEAGEQQAAGSSQQQEAAGCDKQQQRQRQQAGAAAPGAAVPGSAARAAAAAAVLGLKRPAVTDLSMRPAAALSSLSTVKVDEGDGQEGEERPARPAKPSRPRDRPRDGQKAKQECEQPRSRSSDAKRAQQQQQQQQSPGLPAEQQADEEAAAAAPAVERPGDAACRHFAELLSGLTGARDSIHGTANAALEAGQAGAAKEAVLAVLDHVETQVPAGRRVPFLFLLDAILGKARKEGPPTVAQLFARAVGAALSRLVDLLGASVEDARKMEKTLSSTWCLESKRGINASLVQMALQNLRARIAQHEAAWGDGASGDAGGGGPPDGAAGGGERAAREAEAELRALLRRPFREAPCLVYTNAQDGSKLELTHVWQPDEWPDYDSLPPLPPGADRWQWARVKAAAAAVEAAQLGAAPLSPWHYSFNASEWADEPGVLEQAAAHAAAINEERQRLVAAAQAQHVAAAQQRAEAAQRAAQSTSAAAKIDEFDAGFFREVAGAVSAAHLQQQYALVDGGWDVDVVPLSLPPLPPLPDQPPLPDEDWQDDDDDAYGPPPLPPHSPPRDEFEMEMDVEDEEAPPLPPLPPPDDSQPAPPTLQAAAATPTSVQQQHAQQQQDVLQQVSYTPWGSHGVPPSFAQQAAAQPAAAAVAHAMPAAGNAYVRLTGVPVCVWHMGSERRELQEQQRRAKALAQLSERACEVVLVRHGETQWNCDQRLQGQLLPGPGLTERGQQQAEVLAARLRGERFDAIYSSDLLRATQTAEAVAAARHDGHGGTGAAAAAAGRAAAGEAGSAVRLEPRLRERHLGALQGLTRAEGARLHPRAYEALCEEVAPFEGAPETVPALEARAAAVLSDLAARHPGHRILVVTHGGFLQAAHLCAAGHPNWGRNVNASINTLRVEALLPGGAERGQTADGPAAARTAADGQCTAAAAAAQPRRCLWAVVRWGDADHLEGVGALASAFGGGTEG</sequence>
<dbReference type="InterPro" id="IPR038760">
    <property type="entry name" value="PsbY_plant"/>
</dbReference>
<dbReference type="InterPro" id="IPR029033">
    <property type="entry name" value="His_PPase_superfam"/>
</dbReference>
<feature type="transmembrane region" description="Helical" evidence="4">
    <location>
        <begin position="219"/>
        <end position="238"/>
    </location>
</feature>
<feature type="region of interest" description="Disordered" evidence="3">
    <location>
        <begin position="571"/>
        <end position="590"/>
    </location>
</feature>
<dbReference type="EMBL" id="LHPF02000002">
    <property type="protein sequence ID" value="PSC75791.1"/>
    <property type="molecule type" value="Genomic_DNA"/>
</dbReference>
<reference evidence="6 7" key="1">
    <citation type="journal article" date="2018" name="Plant J.">
        <title>Genome sequences of Chlorella sorokiniana UTEX 1602 and Micractinium conductrix SAG 241.80: implications to maltose excretion by a green alga.</title>
        <authorList>
            <person name="Arriola M.B."/>
            <person name="Velmurugan N."/>
            <person name="Zhang Y."/>
            <person name="Plunkett M.H."/>
            <person name="Hondzo H."/>
            <person name="Barney B.M."/>
        </authorList>
    </citation>
    <scope>NUCLEOTIDE SEQUENCE [LARGE SCALE GENOMIC DNA]</scope>
    <source>
        <strain evidence="6 7">SAG 241.80</strain>
    </source>
</reference>
<dbReference type="PANTHER" id="PTHR34790:SF1">
    <property type="entry name" value="PHOTOSYSTEM II CORE COMPLEX PROTEINS PSBY, CHLOROPLASTIC"/>
    <property type="match status" value="1"/>
</dbReference>
<dbReference type="InterPro" id="IPR001345">
    <property type="entry name" value="PG/BPGM_mutase_AS"/>
</dbReference>
<name>A0A2P6VNW5_9CHLO</name>
<keyword evidence="7" id="KW-1185">Reference proteome</keyword>
<proteinExistence type="predicted"/>
<keyword evidence="4" id="KW-0812">Transmembrane</keyword>
<dbReference type="InterPro" id="IPR013078">
    <property type="entry name" value="His_Pase_superF_clade-1"/>
</dbReference>
<feature type="transmembrane region" description="Helical" evidence="4">
    <location>
        <begin position="250"/>
        <end position="268"/>
    </location>
</feature>
<feature type="compositionally biased region" description="Pro residues" evidence="3">
    <location>
        <begin position="1197"/>
        <end position="1209"/>
    </location>
</feature>
<feature type="active site" description="Proton donor/acceptor" evidence="1">
    <location>
        <position position="1472"/>
    </location>
</feature>
<dbReference type="SMART" id="SM00582">
    <property type="entry name" value="RPR"/>
    <property type="match status" value="1"/>
</dbReference>